<gene>
    <name evidence="2" type="ORF">J2S45_000245</name>
</gene>
<dbReference type="EMBL" id="JAUSQL010000001">
    <property type="protein sequence ID" value="MDP9831566.1"/>
    <property type="molecule type" value="Genomic_DNA"/>
</dbReference>
<name>A0ABT9PFS8_9ACTO</name>
<organism evidence="2 3">
    <name type="scientific">Trueperella abortisuis</name>
    <dbReference type="NCBI Taxonomy" id="445930"/>
    <lineage>
        <taxon>Bacteria</taxon>
        <taxon>Bacillati</taxon>
        <taxon>Actinomycetota</taxon>
        <taxon>Actinomycetes</taxon>
        <taxon>Actinomycetales</taxon>
        <taxon>Actinomycetaceae</taxon>
        <taxon>Trueperella</taxon>
    </lineage>
</organism>
<evidence type="ECO:0000256" key="1">
    <source>
        <dbReference type="SAM" id="MobiDB-lite"/>
    </source>
</evidence>
<evidence type="ECO:0000313" key="3">
    <source>
        <dbReference type="Proteomes" id="UP001230145"/>
    </source>
</evidence>
<comment type="caution">
    <text evidence="2">The sequence shown here is derived from an EMBL/GenBank/DDBJ whole genome shotgun (WGS) entry which is preliminary data.</text>
</comment>
<dbReference type="Proteomes" id="UP001230145">
    <property type="component" value="Unassembled WGS sequence"/>
</dbReference>
<keyword evidence="3" id="KW-1185">Reference proteome</keyword>
<proteinExistence type="predicted"/>
<accession>A0ABT9PFS8</accession>
<reference evidence="2 3" key="1">
    <citation type="submission" date="2023-07" db="EMBL/GenBank/DDBJ databases">
        <title>Sequencing the genomes of 1000 actinobacteria strains.</title>
        <authorList>
            <person name="Klenk H.-P."/>
        </authorList>
    </citation>
    <scope>NUCLEOTIDE SEQUENCE [LARGE SCALE GENOMIC DNA]</scope>
    <source>
        <strain evidence="2 3">DSM 19515</strain>
    </source>
</reference>
<sequence>MARPTVLARARARASPTARHPPTCRISHMAATSFGGALPGTLLSGFRDDRICAGKEQNGKRTHARP</sequence>
<protein>
    <submittedName>
        <fullName evidence="2">Uncharacterized protein</fullName>
    </submittedName>
</protein>
<feature type="region of interest" description="Disordered" evidence="1">
    <location>
        <begin position="1"/>
        <end position="23"/>
    </location>
</feature>
<evidence type="ECO:0000313" key="2">
    <source>
        <dbReference type="EMBL" id="MDP9831566.1"/>
    </source>
</evidence>